<dbReference type="EMBL" id="SAVB01000039">
    <property type="protein sequence ID" value="RWR44007.1"/>
    <property type="molecule type" value="Genomic_DNA"/>
</dbReference>
<dbReference type="Gene3D" id="1.10.260.40">
    <property type="entry name" value="lambda repressor-like DNA-binding domains"/>
    <property type="match status" value="1"/>
</dbReference>
<protein>
    <submittedName>
        <fullName evidence="2">XRE family transcriptional regulator</fullName>
    </submittedName>
</protein>
<name>A0A443L486_9RHOB</name>
<sequence length="85" mass="9613">MERTNDLLLQAFAEVLRTTRLAAGLSQEELAARADVSTRFISFLETRRRQPTLTALHALSQGLGQDFGAFSEAVDWRYQELRRGS</sequence>
<comment type="caution">
    <text evidence="2">The sequence shown here is derived from an EMBL/GenBank/DDBJ whole genome shotgun (WGS) entry which is preliminary data.</text>
</comment>
<dbReference type="InterPro" id="IPR001387">
    <property type="entry name" value="Cro/C1-type_HTH"/>
</dbReference>
<dbReference type="InterPro" id="IPR010982">
    <property type="entry name" value="Lambda_DNA-bd_dom_sf"/>
</dbReference>
<dbReference type="SUPFAM" id="SSF47413">
    <property type="entry name" value="lambda repressor-like DNA-binding domains"/>
    <property type="match status" value="1"/>
</dbReference>
<dbReference type="PROSITE" id="PS50943">
    <property type="entry name" value="HTH_CROC1"/>
    <property type="match status" value="1"/>
</dbReference>
<proteinExistence type="predicted"/>
<feature type="domain" description="HTH cro/C1-type" evidence="1">
    <location>
        <begin position="16"/>
        <end position="70"/>
    </location>
</feature>
<dbReference type="Proteomes" id="UP000286594">
    <property type="component" value="Unassembled WGS sequence"/>
</dbReference>
<dbReference type="CDD" id="cd00093">
    <property type="entry name" value="HTH_XRE"/>
    <property type="match status" value="1"/>
</dbReference>
<evidence type="ECO:0000313" key="2">
    <source>
        <dbReference type="EMBL" id="RWR44007.1"/>
    </source>
</evidence>
<reference evidence="2 3" key="1">
    <citation type="submission" date="2019-01" db="EMBL/GenBank/DDBJ databases">
        <title>Sinorhodobacter populi sp. nov. isolated from the symptomatic bark tissue of Populus euramericana canker.</title>
        <authorList>
            <person name="Xu G."/>
        </authorList>
    </citation>
    <scope>NUCLEOTIDE SEQUENCE [LARGE SCALE GENOMIC DNA]</scope>
    <source>
        <strain evidence="2 3">CCTCC AB2012026</strain>
    </source>
</reference>
<dbReference type="SMART" id="SM00530">
    <property type="entry name" value="HTH_XRE"/>
    <property type="match status" value="1"/>
</dbReference>
<dbReference type="AlphaFoldDB" id="A0A443L486"/>
<dbReference type="GO" id="GO:0003677">
    <property type="term" value="F:DNA binding"/>
    <property type="evidence" value="ECO:0007669"/>
    <property type="project" value="InterPro"/>
</dbReference>
<gene>
    <name evidence="2" type="ORF">EOW65_19505</name>
</gene>
<evidence type="ECO:0000313" key="3">
    <source>
        <dbReference type="Proteomes" id="UP000286594"/>
    </source>
</evidence>
<dbReference type="OrthoDB" id="9815697at2"/>
<evidence type="ECO:0000259" key="1">
    <source>
        <dbReference type="PROSITE" id="PS50943"/>
    </source>
</evidence>
<organism evidence="2 3">
    <name type="scientific">Paenirhodobacter ferrireducens</name>
    <dbReference type="NCBI Taxonomy" id="1215032"/>
    <lineage>
        <taxon>Bacteria</taxon>
        <taxon>Pseudomonadati</taxon>
        <taxon>Pseudomonadota</taxon>
        <taxon>Alphaproteobacteria</taxon>
        <taxon>Rhodobacterales</taxon>
        <taxon>Rhodobacter group</taxon>
        <taxon>Paenirhodobacter</taxon>
    </lineage>
</organism>
<accession>A0A443L486</accession>
<dbReference type="Pfam" id="PF01381">
    <property type="entry name" value="HTH_3"/>
    <property type="match status" value="1"/>
</dbReference>
<keyword evidence="3" id="KW-1185">Reference proteome</keyword>
<dbReference type="RefSeq" id="WP_128152302.1">
    <property type="nucleotide sequence ID" value="NZ_SAVB01000039.1"/>
</dbReference>